<dbReference type="OrthoDB" id="3647667at2759"/>
<keyword evidence="3" id="KW-1185">Reference proteome</keyword>
<gene>
    <name evidence="2" type="ORF">CBER1_04916</name>
</gene>
<protein>
    <submittedName>
        <fullName evidence="2">Uncharacterized protein</fullName>
    </submittedName>
</protein>
<dbReference type="EMBL" id="PNEN01001789">
    <property type="protein sequence ID" value="PPJ50268.1"/>
    <property type="molecule type" value="Genomic_DNA"/>
</dbReference>
<dbReference type="Proteomes" id="UP000237631">
    <property type="component" value="Unassembled WGS sequence"/>
</dbReference>
<name>A0A2S6BS05_9PEZI</name>
<evidence type="ECO:0000313" key="2">
    <source>
        <dbReference type="EMBL" id="PPJ50268.1"/>
    </source>
</evidence>
<evidence type="ECO:0000313" key="3">
    <source>
        <dbReference type="Proteomes" id="UP000237631"/>
    </source>
</evidence>
<feature type="region of interest" description="Disordered" evidence="1">
    <location>
        <begin position="1"/>
        <end position="49"/>
    </location>
</feature>
<sequence length="184" mass="21304">MAPPPKRKATRSDEAAYVPRQPQRRTKKPVLPAEPKKPKKAAPPSRRDPRAQLLEAQQALDAAIDDRKEAQKCYNQTQQRRCNMERERDLVKVLKGWESGECIAAEENLWKAEEEVAEAKEWVRETLEAEAKCGPRLNLLWETVRLLDEEEGVVKVKREDDQKDDKMIVREKKEVEFDSAVECN</sequence>
<reference evidence="3" key="1">
    <citation type="journal article" date="2017" name="bioRxiv">
        <title>Conservation of a gene cluster reveals novel cercosporin biosynthetic mechanisms and extends production to the genus Colletotrichum.</title>
        <authorList>
            <person name="de Jonge R."/>
            <person name="Ebert M.K."/>
            <person name="Huitt-Roehl C.R."/>
            <person name="Pal P."/>
            <person name="Suttle J.C."/>
            <person name="Spanner R.E."/>
            <person name="Neubauer J.D."/>
            <person name="Jurick W.M.II."/>
            <person name="Stott K.A."/>
            <person name="Secor G.A."/>
            <person name="Thomma B.P.H.J."/>
            <person name="Van de Peer Y."/>
            <person name="Townsend C.A."/>
            <person name="Bolton M.D."/>
        </authorList>
    </citation>
    <scope>NUCLEOTIDE SEQUENCE [LARGE SCALE GENOMIC DNA]</scope>
    <source>
        <strain evidence="3">CBS538.71</strain>
    </source>
</reference>
<organism evidence="2 3">
    <name type="scientific">Cercospora berteroae</name>
    <dbReference type="NCBI Taxonomy" id="357750"/>
    <lineage>
        <taxon>Eukaryota</taxon>
        <taxon>Fungi</taxon>
        <taxon>Dikarya</taxon>
        <taxon>Ascomycota</taxon>
        <taxon>Pezizomycotina</taxon>
        <taxon>Dothideomycetes</taxon>
        <taxon>Dothideomycetidae</taxon>
        <taxon>Mycosphaerellales</taxon>
        <taxon>Mycosphaerellaceae</taxon>
        <taxon>Cercospora</taxon>
    </lineage>
</organism>
<accession>A0A2S6BS05</accession>
<proteinExistence type="predicted"/>
<evidence type="ECO:0000256" key="1">
    <source>
        <dbReference type="SAM" id="MobiDB-lite"/>
    </source>
</evidence>
<dbReference type="AlphaFoldDB" id="A0A2S6BS05"/>
<comment type="caution">
    <text evidence="2">The sequence shown here is derived from an EMBL/GenBank/DDBJ whole genome shotgun (WGS) entry which is preliminary data.</text>
</comment>